<dbReference type="GO" id="GO:0003841">
    <property type="term" value="F:1-acylglycerol-3-phosphate O-acyltransferase activity"/>
    <property type="evidence" value="ECO:0007669"/>
    <property type="project" value="TreeGrafter"/>
</dbReference>
<dbReference type="CDD" id="cd07989">
    <property type="entry name" value="LPLAT_AGPAT-like"/>
    <property type="match status" value="1"/>
</dbReference>
<dbReference type="SMART" id="SM00563">
    <property type="entry name" value="PlsC"/>
    <property type="match status" value="1"/>
</dbReference>
<evidence type="ECO:0000313" key="5">
    <source>
        <dbReference type="EMBL" id="MBK1826429.1"/>
    </source>
</evidence>
<organism evidence="5 6">
    <name type="scientific">Haloferula rosea</name>
    <dbReference type="NCBI Taxonomy" id="490093"/>
    <lineage>
        <taxon>Bacteria</taxon>
        <taxon>Pseudomonadati</taxon>
        <taxon>Verrucomicrobiota</taxon>
        <taxon>Verrucomicrobiia</taxon>
        <taxon>Verrucomicrobiales</taxon>
        <taxon>Verrucomicrobiaceae</taxon>
        <taxon>Haloferula</taxon>
    </lineage>
</organism>
<feature type="domain" description="Phospholipid/glycerol acyltransferase" evidence="4">
    <location>
        <begin position="61"/>
        <end position="186"/>
    </location>
</feature>
<evidence type="ECO:0000256" key="1">
    <source>
        <dbReference type="ARBA" id="ARBA00005189"/>
    </source>
</evidence>
<dbReference type="SUPFAM" id="SSF69593">
    <property type="entry name" value="Glycerol-3-phosphate (1)-acyltransferase"/>
    <property type="match status" value="1"/>
</dbReference>
<accession>A0A934VDM5</accession>
<evidence type="ECO:0000256" key="3">
    <source>
        <dbReference type="ARBA" id="ARBA00023315"/>
    </source>
</evidence>
<gene>
    <name evidence="5" type="ORF">JIN81_05330</name>
</gene>
<keyword evidence="2" id="KW-0808">Transferase</keyword>
<evidence type="ECO:0000256" key="2">
    <source>
        <dbReference type="ARBA" id="ARBA00022679"/>
    </source>
</evidence>
<dbReference type="RefSeq" id="WP_200277380.1">
    <property type="nucleotide sequence ID" value="NZ_JAENII010000003.1"/>
</dbReference>
<dbReference type="AlphaFoldDB" id="A0A934VDM5"/>
<proteinExistence type="predicted"/>
<dbReference type="InterPro" id="IPR002123">
    <property type="entry name" value="Plipid/glycerol_acylTrfase"/>
</dbReference>
<sequence length="416" mass="46969">MRRLRNDLPYTFRPARPKDWFRPPALWLNRHWLLERKYRVTAIEEQGFERVRELDATGDSMLLAPNHADHADPHLMMEIGRRYELPFHFMAAREVFEVSKRASWALQSMGVFSVDRDGPDVSAIKMALSILAAGKPLVLYPEGEIYHHHERLDPLHEGVASIGMKACGRVSEGRQVWLVPVGMRFLHDPSVEATFRDRLTRLEDRIGWTPKPKMDLDERILRLGQGVLGLKESEFQVNVAAGGIQDRLESLCGQLLEMVEARMGSDGAAGTAPERVRAMRYRIRRRLLDVDHPPGEDERTLLLDDLDRVFAALQAHSYIGDYLLAEPTLDRRAETIMKLEEDLLGFPLYPSARTARILAGEPISISEMLQRGELPRKGGASALTSLLEERLSRLIEVPAGAACSTELVSRQSGETG</sequence>
<evidence type="ECO:0000313" key="6">
    <source>
        <dbReference type="Proteomes" id="UP000658278"/>
    </source>
</evidence>
<comment type="pathway">
    <text evidence="1">Lipid metabolism.</text>
</comment>
<dbReference type="EMBL" id="JAENII010000003">
    <property type="protein sequence ID" value="MBK1826429.1"/>
    <property type="molecule type" value="Genomic_DNA"/>
</dbReference>
<name>A0A934VDM5_9BACT</name>
<comment type="caution">
    <text evidence="5">The sequence shown here is derived from an EMBL/GenBank/DDBJ whole genome shotgun (WGS) entry which is preliminary data.</text>
</comment>
<reference evidence="5" key="1">
    <citation type="submission" date="2021-01" db="EMBL/GenBank/DDBJ databases">
        <title>Modified the classification status of verrucomicrobia.</title>
        <authorList>
            <person name="Feng X."/>
        </authorList>
    </citation>
    <scope>NUCLEOTIDE SEQUENCE</scope>
    <source>
        <strain evidence="5">KCTC 22201</strain>
    </source>
</reference>
<dbReference type="Pfam" id="PF01553">
    <property type="entry name" value="Acyltransferase"/>
    <property type="match status" value="1"/>
</dbReference>
<protein>
    <submittedName>
        <fullName evidence="5">1-acyl-sn-glycerol-3-phosphate acyltransferase</fullName>
    </submittedName>
</protein>
<evidence type="ECO:0000259" key="4">
    <source>
        <dbReference type="SMART" id="SM00563"/>
    </source>
</evidence>
<keyword evidence="6" id="KW-1185">Reference proteome</keyword>
<keyword evidence="3 5" id="KW-0012">Acyltransferase</keyword>
<dbReference type="Proteomes" id="UP000658278">
    <property type="component" value="Unassembled WGS sequence"/>
</dbReference>
<dbReference type="PANTHER" id="PTHR10434">
    <property type="entry name" value="1-ACYL-SN-GLYCEROL-3-PHOSPHATE ACYLTRANSFERASE"/>
    <property type="match status" value="1"/>
</dbReference>
<dbReference type="GO" id="GO:0006654">
    <property type="term" value="P:phosphatidic acid biosynthetic process"/>
    <property type="evidence" value="ECO:0007669"/>
    <property type="project" value="TreeGrafter"/>
</dbReference>
<dbReference type="PANTHER" id="PTHR10434:SF40">
    <property type="entry name" value="1-ACYL-SN-GLYCEROL-3-PHOSPHATE ACYLTRANSFERASE"/>
    <property type="match status" value="1"/>
</dbReference>